<accession>A0A542YP87</accession>
<dbReference type="SUPFAM" id="SSF55729">
    <property type="entry name" value="Acyl-CoA N-acyltransferases (Nat)"/>
    <property type="match status" value="1"/>
</dbReference>
<dbReference type="InterPro" id="IPR036527">
    <property type="entry name" value="SCP2_sterol-bd_dom_sf"/>
</dbReference>
<comment type="subunit">
    <text evidence="3">Homohexamer; trimer of dimers.</text>
</comment>
<dbReference type="Gene3D" id="3.40.630.30">
    <property type="match status" value="2"/>
</dbReference>
<feature type="binding site" evidence="3">
    <location>
        <begin position="106"/>
        <end position="108"/>
    </location>
    <ligand>
        <name>acetyl-CoA</name>
        <dbReference type="ChEBI" id="CHEBI:57288"/>
    </ligand>
</feature>
<feature type="domain" description="Eis-like acetyltransferase" evidence="5">
    <location>
        <begin position="214"/>
        <end position="324"/>
    </location>
</feature>
<dbReference type="InterPro" id="IPR022902">
    <property type="entry name" value="NAcTrfase_Eis"/>
</dbReference>
<comment type="similarity">
    <text evidence="3">Belongs to the acetyltransferase Eis family.</text>
</comment>
<dbReference type="GO" id="GO:0034069">
    <property type="term" value="F:aminoglycoside N-acetyltransferase activity"/>
    <property type="evidence" value="ECO:0007669"/>
    <property type="project" value="TreeGrafter"/>
</dbReference>
<dbReference type="GO" id="GO:0030649">
    <property type="term" value="P:aminoglycoside antibiotic catabolic process"/>
    <property type="evidence" value="ECO:0007669"/>
    <property type="project" value="TreeGrafter"/>
</dbReference>
<comment type="caution">
    <text evidence="6">The sequence shown here is derived from an EMBL/GenBank/DDBJ whole genome shotgun (WGS) entry which is preliminary data.</text>
</comment>
<dbReference type="HAMAP" id="MF_01812">
    <property type="entry name" value="Eis"/>
    <property type="match status" value="1"/>
</dbReference>
<dbReference type="InterPro" id="IPR041380">
    <property type="entry name" value="Acetyltransf_17"/>
</dbReference>
<dbReference type="Pfam" id="PF13527">
    <property type="entry name" value="Acetyltransf_9"/>
    <property type="match status" value="1"/>
</dbReference>
<feature type="binding site" evidence="3">
    <location>
        <begin position="143"/>
        <end position="144"/>
    </location>
    <ligand>
        <name>acetyl-CoA</name>
        <dbReference type="ChEBI" id="CHEBI:57288"/>
    </ligand>
</feature>
<dbReference type="SUPFAM" id="SSF55718">
    <property type="entry name" value="SCP-like"/>
    <property type="match status" value="1"/>
</dbReference>
<dbReference type="InterPro" id="IPR051554">
    <property type="entry name" value="Acetyltransferase_Eis"/>
</dbReference>
<dbReference type="PANTHER" id="PTHR37817:SF1">
    <property type="entry name" value="N-ACETYLTRANSFERASE EIS"/>
    <property type="match status" value="1"/>
</dbReference>
<keyword evidence="1 3" id="KW-0808">Transferase</keyword>
<keyword evidence="7" id="KW-1185">Reference proteome</keyword>
<dbReference type="InterPro" id="IPR016181">
    <property type="entry name" value="Acyl_CoA_acyltransferase"/>
</dbReference>
<sequence>MSLSEASPGDATRLVDLTPADAERIRHFEDLTWFEVAPGQTGADYVRNLDFTRTRGVEPVGPAPLGTPSDGPVPLVGTYSAWLMGVTAPGPDGDLTPLPMSGLTWVGVHPDHRRRGILRRMMVDHLHGLHDRDETPLAGLHASEPGIYGRFGYGGASSDVSLDMGRGTEFRAGETLDASASEVSTHFVDADSDEAAAALHRAHLATARHTLGTVTRGEDTARGWFADHPTSRGGHEPLRAMFAQRGTELTGYAVFRRVAKWNDDHQPEGEVRVRELGATDPGSLLALARRLVDFDLTGKVTFYDRSPDDPLLWWAGGPRAVRVRHYDGLWLRLVDVDKALTARGYSGPVDVVLDVVDDVCPWNARRWRLSVGADGVGSCLPTDADADVRLPVQALGAAYLGGRPIVAQAAAGQVTELTPGAVRRLSRAMRADSDPFGAIGF</sequence>
<dbReference type="RefSeq" id="WP_141784111.1">
    <property type="nucleotide sequence ID" value="NZ_BAAAIK010000004.1"/>
</dbReference>
<feature type="binding site" evidence="3">
    <location>
        <begin position="114"/>
        <end position="119"/>
    </location>
    <ligand>
        <name>acetyl-CoA</name>
        <dbReference type="ChEBI" id="CHEBI:57288"/>
    </ligand>
</feature>
<dbReference type="NCBIfam" id="NF002367">
    <property type="entry name" value="PRK01346.1-4"/>
    <property type="match status" value="1"/>
</dbReference>
<feature type="active site" description="Proton donor" evidence="3">
    <location>
        <position position="148"/>
    </location>
</feature>
<organism evidence="6 7">
    <name type="scientific">Ornithinicoccus hortensis</name>
    <dbReference type="NCBI Taxonomy" id="82346"/>
    <lineage>
        <taxon>Bacteria</taxon>
        <taxon>Bacillati</taxon>
        <taxon>Actinomycetota</taxon>
        <taxon>Actinomycetes</taxon>
        <taxon>Micrococcales</taxon>
        <taxon>Intrasporangiaceae</taxon>
        <taxon>Ornithinicoccus</taxon>
    </lineage>
</organism>
<keyword evidence="2 3" id="KW-0012">Acyltransferase</keyword>
<dbReference type="PANTHER" id="PTHR37817">
    <property type="entry name" value="N-ACETYLTRANSFERASE EIS"/>
    <property type="match status" value="1"/>
</dbReference>
<evidence type="ECO:0000259" key="5">
    <source>
        <dbReference type="Pfam" id="PF17668"/>
    </source>
</evidence>
<reference evidence="6 7" key="1">
    <citation type="submission" date="2019-06" db="EMBL/GenBank/DDBJ databases">
        <title>Sequencing the genomes of 1000 actinobacteria strains.</title>
        <authorList>
            <person name="Klenk H.-P."/>
        </authorList>
    </citation>
    <scope>NUCLEOTIDE SEQUENCE [LARGE SCALE GENOMIC DNA]</scope>
    <source>
        <strain evidence="6 7">DSM 12335</strain>
    </source>
</reference>
<dbReference type="InterPro" id="IPR025559">
    <property type="entry name" value="Eis_dom"/>
</dbReference>
<gene>
    <name evidence="6" type="ORF">FB467_1003</name>
</gene>
<dbReference type="Gene3D" id="3.30.1050.10">
    <property type="entry name" value="SCP2 sterol-binding domain"/>
    <property type="match status" value="1"/>
</dbReference>
<dbReference type="EMBL" id="VFOP01000001">
    <property type="protein sequence ID" value="TQL49906.1"/>
    <property type="molecule type" value="Genomic_DNA"/>
</dbReference>
<dbReference type="Proteomes" id="UP000319516">
    <property type="component" value="Unassembled WGS sequence"/>
</dbReference>
<dbReference type="AlphaFoldDB" id="A0A542YP87"/>
<protein>
    <submittedName>
        <fullName evidence="6">Putative acetyltransferase</fullName>
    </submittedName>
</protein>
<feature type="domain" description="Enhanced intracellular survival protein" evidence="4">
    <location>
        <begin position="336"/>
        <end position="436"/>
    </location>
</feature>
<evidence type="ECO:0000256" key="2">
    <source>
        <dbReference type="ARBA" id="ARBA00023315"/>
    </source>
</evidence>
<evidence type="ECO:0000313" key="7">
    <source>
        <dbReference type="Proteomes" id="UP000319516"/>
    </source>
</evidence>
<dbReference type="OrthoDB" id="8399956at2"/>
<evidence type="ECO:0000313" key="6">
    <source>
        <dbReference type="EMBL" id="TQL49906.1"/>
    </source>
</evidence>
<dbReference type="Pfam" id="PF17668">
    <property type="entry name" value="Acetyltransf_17"/>
    <property type="match status" value="1"/>
</dbReference>
<evidence type="ECO:0000256" key="1">
    <source>
        <dbReference type="ARBA" id="ARBA00022679"/>
    </source>
</evidence>
<name>A0A542YP87_9MICO</name>
<dbReference type="Pfam" id="PF13530">
    <property type="entry name" value="SCP2_2"/>
    <property type="match status" value="1"/>
</dbReference>
<evidence type="ECO:0000256" key="3">
    <source>
        <dbReference type="HAMAP-Rule" id="MF_01812"/>
    </source>
</evidence>
<evidence type="ECO:0000259" key="4">
    <source>
        <dbReference type="Pfam" id="PF13530"/>
    </source>
</evidence>
<feature type="active site" description="Proton acceptor; via carboxylate" evidence="3">
    <location>
        <position position="441"/>
    </location>
</feature>
<proteinExistence type="inferred from homology"/>